<evidence type="ECO:0008006" key="6">
    <source>
        <dbReference type="Google" id="ProtNLM"/>
    </source>
</evidence>
<dbReference type="SUPFAM" id="SSF53335">
    <property type="entry name" value="S-adenosyl-L-methionine-dependent methyltransferases"/>
    <property type="match status" value="1"/>
</dbReference>
<reference evidence="5" key="1">
    <citation type="submission" date="2012-04" db="EMBL/GenBank/DDBJ databases">
        <title>The Genome Sequence of Loa loa.</title>
        <authorList>
            <consortium name="The Broad Institute Genome Sequencing Platform"/>
            <consortium name="Broad Institute Genome Sequencing Center for Infectious Disease"/>
            <person name="Nutman T.B."/>
            <person name="Fink D.L."/>
            <person name="Russ C."/>
            <person name="Young S."/>
            <person name="Zeng Q."/>
            <person name="Gargeya S."/>
            <person name="Alvarado L."/>
            <person name="Berlin A."/>
            <person name="Chapman S.B."/>
            <person name="Chen Z."/>
            <person name="Freedman E."/>
            <person name="Gellesch M."/>
            <person name="Goldberg J."/>
            <person name="Griggs A."/>
            <person name="Gujja S."/>
            <person name="Heilman E.R."/>
            <person name="Heiman D."/>
            <person name="Howarth C."/>
            <person name="Mehta T."/>
            <person name="Neiman D."/>
            <person name="Pearson M."/>
            <person name="Roberts A."/>
            <person name="Saif S."/>
            <person name="Shea T."/>
            <person name="Shenoy N."/>
            <person name="Sisk P."/>
            <person name="Stolte C."/>
            <person name="Sykes S."/>
            <person name="White J."/>
            <person name="Yandava C."/>
            <person name="Haas B."/>
            <person name="Henn M.R."/>
            <person name="Nusbaum C."/>
            <person name="Birren B."/>
        </authorList>
    </citation>
    <scope>NUCLEOTIDE SEQUENCE [LARGE SCALE GENOMIC DNA]</scope>
</reference>
<organism evidence="5">
    <name type="scientific">Loa loa</name>
    <name type="common">Eye worm</name>
    <name type="synonym">Filaria loa</name>
    <dbReference type="NCBI Taxonomy" id="7209"/>
    <lineage>
        <taxon>Eukaryota</taxon>
        <taxon>Metazoa</taxon>
        <taxon>Ecdysozoa</taxon>
        <taxon>Nematoda</taxon>
        <taxon>Chromadorea</taxon>
        <taxon>Rhabditida</taxon>
        <taxon>Spirurina</taxon>
        <taxon>Spiruromorpha</taxon>
        <taxon>Filarioidea</taxon>
        <taxon>Onchocercidae</taxon>
        <taxon>Loa</taxon>
    </lineage>
</organism>
<dbReference type="InParanoid" id="A0A1S0TLZ4"/>
<evidence type="ECO:0000256" key="4">
    <source>
        <dbReference type="ARBA" id="ARBA00022691"/>
    </source>
</evidence>
<dbReference type="OMA" id="CCLEEIC"/>
<dbReference type="GO" id="GO:0005829">
    <property type="term" value="C:cytosol"/>
    <property type="evidence" value="ECO:0007669"/>
    <property type="project" value="TreeGrafter"/>
</dbReference>
<dbReference type="OrthoDB" id="10050085at2759"/>
<dbReference type="Gene3D" id="3.40.50.150">
    <property type="entry name" value="Vaccinia Virus protein VP39"/>
    <property type="match status" value="1"/>
</dbReference>
<dbReference type="Pfam" id="PF01234">
    <property type="entry name" value="NNMT_PNMT_TEMT"/>
    <property type="match status" value="1"/>
</dbReference>
<evidence type="ECO:0000256" key="3">
    <source>
        <dbReference type="ARBA" id="ARBA00022679"/>
    </source>
</evidence>
<dbReference type="EMBL" id="JH712232">
    <property type="protein sequence ID" value="EFO16439.2"/>
    <property type="molecule type" value="Genomic_DNA"/>
</dbReference>
<keyword evidence="4" id="KW-0949">S-adenosyl-L-methionine</keyword>
<dbReference type="AlphaFoldDB" id="A0A1S0TLZ4"/>
<dbReference type="PANTHER" id="PTHR10867">
    <property type="entry name" value="NNMT/PNMT/TEMT FAMILY MEMBER"/>
    <property type="match status" value="1"/>
</dbReference>
<dbReference type="KEGG" id="loa:LOAG_12069"/>
<protein>
    <recommendedName>
        <fullName evidence="6">Methyltransferase type 11 domain-containing protein</fullName>
    </recommendedName>
</protein>
<gene>
    <name evidence="5" type="ORF">LOAG_12069</name>
</gene>
<keyword evidence="3" id="KW-0808">Transferase</keyword>
<dbReference type="GO" id="GO:0008170">
    <property type="term" value="F:N-methyltransferase activity"/>
    <property type="evidence" value="ECO:0007669"/>
    <property type="project" value="TreeGrafter"/>
</dbReference>
<accession>A0A1S0TLZ4</accession>
<keyword evidence="2" id="KW-0489">Methyltransferase</keyword>
<comment type="similarity">
    <text evidence="1">Belongs to the class I-like SAM-binding methyltransferase superfamily. NNMT/PNMT/TEMT family.</text>
</comment>
<dbReference type="GO" id="GO:0032259">
    <property type="term" value="P:methylation"/>
    <property type="evidence" value="ECO:0007669"/>
    <property type="project" value="UniProtKB-KW"/>
</dbReference>
<dbReference type="PANTHER" id="PTHR10867:SF39">
    <property type="entry name" value="NICOTINAMIDE N-METHYLTRANSFERASE-LIKE"/>
    <property type="match status" value="1"/>
</dbReference>
<dbReference type="RefSeq" id="XP_020301385.1">
    <property type="nucleotide sequence ID" value="XM_020448474.1"/>
</dbReference>
<evidence type="ECO:0000256" key="2">
    <source>
        <dbReference type="ARBA" id="ARBA00022603"/>
    </source>
</evidence>
<dbReference type="FunCoup" id="A0A1S0TLZ4">
    <property type="interactions" value="18"/>
</dbReference>
<dbReference type="GeneID" id="9949529"/>
<sequence length="178" mass="20629">MIYLADYLPQNRHELYRWASGQSSFDWTPVLKKIATVEGSGWLQLKEMEQYTKSKIRSIFHCNCHNKPSINAPKILQNNFDIVSSILCLEYCCSNVMEYKEAVRNVVDQVKPGGWFVMGGVFEETWCSFGGHKFMCFYLTENLLFEALREANLLVDDKESSIYYCAQGIFLICCKKKI</sequence>
<dbReference type="PROSITE" id="PS51681">
    <property type="entry name" value="SAM_MT_NNMT_PNMT_TEMT"/>
    <property type="match status" value="1"/>
</dbReference>
<dbReference type="InterPro" id="IPR000940">
    <property type="entry name" value="NNMT_TEMT_trans"/>
</dbReference>
<evidence type="ECO:0000256" key="1">
    <source>
        <dbReference type="ARBA" id="ARBA00007996"/>
    </source>
</evidence>
<dbReference type="CTD" id="9949529"/>
<evidence type="ECO:0000313" key="5">
    <source>
        <dbReference type="EMBL" id="EFO16439.2"/>
    </source>
</evidence>
<proteinExistence type="inferred from homology"/>
<name>A0A1S0TLZ4_LOALO</name>
<dbReference type="InterPro" id="IPR029063">
    <property type="entry name" value="SAM-dependent_MTases_sf"/>
</dbReference>